<evidence type="ECO:0000256" key="2">
    <source>
        <dbReference type="ARBA" id="ARBA00023015"/>
    </source>
</evidence>
<dbReference type="AlphaFoldDB" id="A0A3M5ETQ1"/>
<dbReference type="InterPro" id="IPR000847">
    <property type="entry name" value="LysR_HTH_N"/>
</dbReference>
<dbReference type="PANTHER" id="PTHR30346">
    <property type="entry name" value="TRANSCRIPTIONAL DUAL REGULATOR HCAR-RELATED"/>
    <property type="match status" value="1"/>
</dbReference>
<evidence type="ECO:0000259" key="5">
    <source>
        <dbReference type="PROSITE" id="PS50931"/>
    </source>
</evidence>
<keyword evidence="2" id="KW-0805">Transcription regulation</keyword>
<gene>
    <name evidence="6" type="ORF">ALP65_00680</name>
</gene>
<feature type="domain" description="HTH lysR-type" evidence="5">
    <location>
        <begin position="4"/>
        <end position="61"/>
    </location>
</feature>
<comment type="similarity">
    <text evidence="1">Belongs to the LysR transcriptional regulatory family.</text>
</comment>
<evidence type="ECO:0000313" key="6">
    <source>
        <dbReference type="EMBL" id="RMS65752.1"/>
    </source>
</evidence>
<dbReference type="EMBL" id="RBSQ01000064">
    <property type="protein sequence ID" value="RMS65752.1"/>
    <property type="molecule type" value="Genomic_DNA"/>
</dbReference>
<dbReference type="GO" id="GO:0032993">
    <property type="term" value="C:protein-DNA complex"/>
    <property type="evidence" value="ECO:0007669"/>
    <property type="project" value="TreeGrafter"/>
</dbReference>
<name>A0A3M5ETQ1_PSEAI</name>
<dbReference type="PRINTS" id="PR00039">
    <property type="entry name" value="HTHLYSR"/>
</dbReference>
<evidence type="ECO:0000313" key="7">
    <source>
        <dbReference type="Proteomes" id="UP000270834"/>
    </source>
</evidence>
<dbReference type="CDD" id="cd08448">
    <property type="entry name" value="PBP2_LTTR_aromatics_like_2"/>
    <property type="match status" value="1"/>
</dbReference>
<dbReference type="Gene3D" id="3.40.190.10">
    <property type="entry name" value="Periplasmic binding protein-like II"/>
    <property type="match status" value="2"/>
</dbReference>
<dbReference type="SUPFAM" id="SSF46785">
    <property type="entry name" value="Winged helix' DNA-binding domain"/>
    <property type="match status" value="1"/>
</dbReference>
<sequence>MPAMDLRQLRYFIAVAEELHFGRAAARLFISQPALSFDIKKLEEQLGTQLLLRNNKSVKLTGAGQVLLVEARNLLLQAEKVKRLTQLSAEGDVGQLRVGFVNSMLYRGLPRAMSRFEREHPNMEVVLGEMNSAEQAQALQRGQIDLGFVHWGRLPAEIVSEPLISDPFLCCLPAGHRLAGQARLDLAELRDEDFILFPRHVSPHYHDLIIARCVDAGFSPRIRHEARLWQTVAAMVGLGMGVALIPETLCLAWRNEVRYLEIEPAGARSEIHAILPASEPSRAAQAFLATLKSGLDDA</sequence>
<keyword evidence="4" id="KW-0804">Transcription</keyword>
<dbReference type="Proteomes" id="UP000270834">
    <property type="component" value="Unassembled WGS sequence"/>
</dbReference>
<evidence type="ECO:0000256" key="3">
    <source>
        <dbReference type="ARBA" id="ARBA00023125"/>
    </source>
</evidence>
<dbReference type="SUPFAM" id="SSF53850">
    <property type="entry name" value="Periplasmic binding protein-like II"/>
    <property type="match status" value="1"/>
</dbReference>
<protein>
    <recommendedName>
        <fullName evidence="5">HTH lysR-type domain-containing protein</fullName>
    </recommendedName>
</protein>
<dbReference type="GO" id="GO:0003700">
    <property type="term" value="F:DNA-binding transcription factor activity"/>
    <property type="evidence" value="ECO:0007669"/>
    <property type="project" value="InterPro"/>
</dbReference>
<dbReference type="PROSITE" id="PS50931">
    <property type="entry name" value="HTH_LYSR"/>
    <property type="match status" value="1"/>
</dbReference>
<comment type="caution">
    <text evidence="6">The sequence shown here is derived from an EMBL/GenBank/DDBJ whole genome shotgun (WGS) entry which is preliminary data.</text>
</comment>
<evidence type="ECO:0000256" key="4">
    <source>
        <dbReference type="ARBA" id="ARBA00023163"/>
    </source>
</evidence>
<dbReference type="InterPro" id="IPR036388">
    <property type="entry name" value="WH-like_DNA-bd_sf"/>
</dbReference>
<accession>A0A3M5ETQ1</accession>
<keyword evidence="3" id="KW-0238">DNA-binding</keyword>
<organism evidence="6 7">
    <name type="scientific">Pseudomonas aeruginosa</name>
    <dbReference type="NCBI Taxonomy" id="287"/>
    <lineage>
        <taxon>Bacteria</taxon>
        <taxon>Pseudomonadati</taxon>
        <taxon>Pseudomonadota</taxon>
        <taxon>Gammaproteobacteria</taxon>
        <taxon>Pseudomonadales</taxon>
        <taxon>Pseudomonadaceae</taxon>
        <taxon>Pseudomonas</taxon>
    </lineage>
</organism>
<reference evidence="6 7" key="1">
    <citation type="submission" date="2018-08" db="EMBL/GenBank/DDBJ databases">
        <title>Recombination of ecologically and evolutionarily significant loci maintains genetic cohesion in the Pseudomonas syringae species complex.</title>
        <authorList>
            <person name="Dillon M."/>
            <person name="Thakur S."/>
            <person name="Almeida R.N.D."/>
            <person name="Weir B.S."/>
            <person name="Guttman D.S."/>
        </authorList>
    </citation>
    <scope>NUCLEOTIDE SEQUENCE [LARGE SCALE GENOMIC DNA]</scope>
    <source>
        <strain evidence="6 7">ICMP 7846</strain>
    </source>
</reference>
<dbReference type="Gene3D" id="1.10.10.10">
    <property type="entry name" value="Winged helix-like DNA-binding domain superfamily/Winged helix DNA-binding domain"/>
    <property type="match status" value="1"/>
</dbReference>
<proteinExistence type="inferred from homology"/>
<dbReference type="GO" id="GO:0003677">
    <property type="term" value="F:DNA binding"/>
    <property type="evidence" value="ECO:0007669"/>
    <property type="project" value="UniProtKB-KW"/>
</dbReference>
<dbReference type="Pfam" id="PF03466">
    <property type="entry name" value="LysR_substrate"/>
    <property type="match status" value="1"/>
</dbReference>
<dbReference type="InterPro" id="IPR036390">
    <property type="entry name" value="WH_DNA-bd_sf"/>
</dbReference>
<dbReference type="PANTHER" id="PTHR30346:SF0">
    <property type="entry name" value="HCA OPERON TRANSCRIPTIONAL ACTIVATOR HCAR"/>
    <property type="match status" value="1"/>
</dbReference>
<dbReference type="FunFam" id="1.10.10.10:FF:000001">
    <property type="entry name" value="LysR family transcriptional regulator"/>
    <property type="match status" value="1"/>
</dbReference>
<dbReference type="InterPro" id="IPR005119">
    <property type="entry name" value="LysR_subst-bd"/>
</dbReference>
<dbReference type="Pfam" id="PF00126">
    <property type="entry name" value="HTH_1"/>
    <property type="match status" value="1"/>
</dbReference>
<evidence type="ECO:0000256" key="1">
    <source>
        <dbReference type="ARBA" id="ARBA00009437"/>
    </source>
</evidence>